<reference evidence="1" key="1">
    <citation type="submission" date="2022-07" db="EMBL/GenBank/DDBJ databases">
        <title>Draft genome sequence of Zalerion maritima ATCC 34329, a (micro)plastics degrading marine fungus.</title>
        <authorList>
            <person name="Paco A."/>
            <person name="Goncalves M.F.M."/>
            <person name="Rocha-Santos T.A.P."/>
            <person name="Alves A."/>
        </authorList>
    </citation>
    <scope>NUCLEOTIDE SEQUENCE</scope>
    <source>
        <strain evidence="1">ATCC 34329</strain>
    </source>
</reference>
<dbReference type="Proteomes" id="UP001201980">
    <property type="component" value="Unassembled WGS sequence"/>
</dbReference>
<organism evidence="1 2">
    <name type="scientific">Zalerion maritima</name>
    <dbReference type="NCBI Taxonomy" id="339359"/>
    <lineage>
        <taxon>Eukaryota</taxon>
        <taxon>Fungi</taxon>
        <taxon>Dikarya</taxon>
        <taxon>Ascomycota</taxon>
        <taxon>Pezizomycotina</taxon>
        <taxon>Sordariomycetes</taxon>
        <taxon>Lulworthiomycetidae</taxon>
        <taxon>Lulworthiales</taxon>
        <taxon>Lulworthiaceae</taxon>
        <taxon>Zalerion</taxon>
    </lineage>
</organism>
<proteinExistence type="predicted"/>
<sequence>MRGPELNAFSPNLQWPFRIIMLISAPPARRESSRQLVETAYMRREKEPALGQVAARATHPGRRVWDRLDGSAKVCTEPDHVDRIHKAFLPRSPSPL</sequence>
<evidence type="ECO:0000313" key="2">
    <source>
        <dbReference type="Proteomes" id="UP001201980"/>
    </source>
</evidence>
<dbReference type="EMBL" id="JAKWBI020000237">
    <property type="protein sequence ID" value="KAJ2898294.1"/>
    <property type="molecule type" value="Genomic_DNA"/>
</dbReference>
<protein>
    <submittedName>
        <fullName evidence="1">Uncharacterized protein</fullName>
    </submittedName>
</protein>
<evidence type="ECO:0000313" key="1">
    <source>
        <dbReference type="EMBL" id="KAJ2898294.1"/>
    </source>
</evidence>
<keyword evidence="2" id="KW-1185">Reference proteome</keyword>
<comment type="caution">
    <text evidence="1">The sequence shown here is derived from an EMBL/GenBank/DDBJ whole genome shotgun (WGS) entry which is preliminary data.</text>
</comment>
<gene>
    <name evidence="1" type="ORF">MKZ38_004019</name>
</gene>
<dbReference type="AlphaFoldDB" id="A0AAD5RNE5"/>
<accession>A0AAD5RNE5</accession>
<name>A0AAD5RNE5_9PEZI</name>